<name>A0A843WF47_COLES</name>
<dbReference type="EMBL" id="NMUH01004558">
    <property type="protein sequence ID" value="MQM10043.1"/>
    <property type="molecule type" value="Genomic_DNA"/>
</dbReference>
<dbReference type="InterPro" id="IPR044824">
    <property type="entry name" value="MAIN-like"/>
</dbReference>
<dbReference type="PANTHER" id="PTHR46033:SF8">
    <property type="entry name" value="PROTEIN MAINTENANCE OF MERISTEMS-LIKE"/>
    <property type="match status" value="1"/>
</dbReference>
<dbReference type="InterPro" id="IPR019557">
    <property type="entry name" value="AminoTfrase-like_pln_mobile"/>
</dbReference>
<protein>
    <recommendedName>
        <fullName evidence="2">Aminotransferase-like plant mobile domain-containing protein</fullName>
    </recommendedName>
</protein>
<accession>A0A843WF47</accession>
<dbReference type="GO" id="GO:0010073">
    <property type="term" value="P:meristem maintenance"/>
    <property type="evidence" value="ECO:0007669"/>
    <property type="project" value="InterPro"/>
</dbReference>
<feature type="domain" description="Aminotransferase-like plant mobile" evidence="2">
    <location>
        <begin position="85"/>
        <end position="411"/>
    </location>
</feature>
<organism evidence="3 4">
    <name type="scientific">Colocasia esculenta</name>
    <name type="common">Wild taro</name>
    <name type="synonym">Arum esculentum</name>
    <dbReference type="NCBI Taxonomy" id="4460"/>
    <lineage>
        <taxon>Eukaryota</taxon>
        <taxon>Viridiplantae</taxon>
        <taxon>Streptophyta</taxon>
        <taxon>Embryophyta</taxon>
        <taxon>Tracheophyta</taxon>
        <taxon>Spermatophyta</taxon>
        <taxon>Magnoliopsida</taxon>
        <taxon>Liliopsida</taxon>
        <taxon>Araceae</taxon>
        <taxon>Aroideae</taxon>
        <taxon>Colocasieae</taxon>
        <taxon>Colocasia</taxon>
    </lineage>
</organism>
<dbReference type="AlphaFoldDB" id="A0A843WF47"/>
<keyword evidence="4" id="KW-1185">Reference proteome</keyword>
<evidence type="ECO:0000259" key="2">
    <source>
        <dbReference type="Pfam" id="PF10536"/>
    </source>
</evidence>
<proteinExistence type="predicted"/>
<gene>
    <name evidence="3" type="ORF">Taro_042933</name>
</gene>
<evidence type="ECO:0000256" key="1">
    <source>
        <dbReference type="SAM" id="MobiDB-lite"/>
    </source>
</evidence>
<feature type="region of interest" description="Disordered" evidence="1">
    <location>
        <begin position="503"/>
        <end position="538"/>
    </location>
</feature>
<comment type="caution">
    <text evidence="3">The sequence shown here is derived from an EMBL/GenBank/DDBJ whole genome shotgun (WGS) entry which is preliminary data.</text>
</comment>
<feature type="compositionally biased region" description="Low complexity" evidence="1">
    <location>
        <begin position="585"/>
        <end position="600"/>
    </location>
</feature>
<evidence type="ECO:0000313" key="4">
    <source>
        <dbReference type="Proteomes" id="UP000652761"/>
    </source>
</evidence>
<feature type="region of interest" description="Disordered" evidence="1">
    <location>
        <begin position="585"/>
        <end position="650"/>
    </location>
</feature>
<dbReference type="Pfam" id="PF10536">
    <property type="entry name" value="PMD"/>
    <property type="match status" value="1"/>
</dbReference>
<feature type="compositionally biased region" description="Basic and acidic residues" evidence="1">
    <location>
        <begin position="613"/>
        <end position="626"/>
    </location>
</feature>
<evidence type="ECO:0000313" key="3">
    <source>
        <dbReference type="EMBL" id="MQM10043.1"/>
    </source>
</evidence>
<dbReference type="Proteomes" id="UP000652761">
    <property type="component" value="Unassembled WGS sequence"/>
</dbReference>
<sequence>MTVALPEGRRQTPCHVKKATARVVAFRNLKATVDPSPSEGDRGPSELRSKHGWAVVWAIYSGLPTFQRSRLEEVGFSPFLRLDELTPDVALIQALKERWDPECHALLFPWGHMIPTLEDVVRITDLRIDGQAVMGMTYTSYQELAERLLGLAVTREKSSLVPRTGLQASLGVASTRHETGESQVDYMTRMMEDAREALAEEEGAAADRDLRRFLILVIGKLILGTRGDPVSCRCLPLLEDLSSVGNYAWGAALLAHLFDSLGTSSRVTGVAGFFPLLQMWAYHHLPSLGRGEPRRAGAMPLLRRWRFHRDEQSLRRQVQWTPYVGEDDAAQPWVERGRPYFGRDIWLHSFNTVVPLHHRLVARTLGLHRSVVEFPTRQRPWERLGRSFRGIQEETDWMVWVSEQLTDWEQRGREVVSEATSDEDYFRAYARRYGAQVYKGSRRPRDDLQAVVDQLREELDWAQQMVEGASSSREDPGHLMLEGQLAAAAARAEDALAQVRERVRGGAEDCSSAEDYARGGDDGATPTPGGSGGGEVARWRQEAEEAARLLTETGDLRTQLGEERHRCELLRSEMKGLERALALVGRSRSSVSRSGIPSGSAGHYLTGSSRRRRNEEEARRRERVPEGSEMGPRVMAPASPRPPEGTGESG</sequence>
<dbReference type="PANTHER" id="PTHR46033">
    <property type="entry name" value="PROTEIN MAIN-LIKE 2"/>
    <property type="match status" value="1"/>
</dbReference>
<reference evidence="3" key="1">
    <citation type="submission" date="2017-07" db="EMBL/GenBank/DDBJ databases">
        <title>Taro Niue Genome Assembly and Annotation.</title>
        <authorList>
            <person name="Atibalentja N."/>
            <person name="Keating K."/>
            <person name="Fields C.J."/>
        </authorList>
    </citation>
    <scope>NUCLEOTIDE SEQUENCE</scope>
    <source>
        <strain evidence="3">Niue_2</strain>
        <tissue evidence="3">Leaf</tissue>
    </source>
</reference>